<comment type="similarity">
    <text evidence="4">Belongs to the flavoredoxin family.</text>
</comment>
<evidence type="ECO:0000256" key="1">
    <source>
        <dbReference type="ARBA" id="ARBA00001917"/>
    </source>
</evidence>
<evidence type="ECO:0000256" key="2">
    <source>
        <dbReference type="ARBA" id="ARBA00022630"/>
    </source>
</evidence>
<evidence type="ECO:0000256" key="3">
    <source>
        <dbReference type="ARBA" id="ARBA00022643"/>
    </source>
</evidence>
<dbReference type="AlphaFoldDB" id="A0A6F8PWJ5"/>
<keyword evidence="7" id="KW-1185">Reference proteome</keyword>
<dbReference type="GO" id="GO:0010181">
    <property type="term" value="F:FMN binding"/>
    <property type="evidence" value="ECO:0007669"/>
    <property type="project" value="InterPro"/>
</dbReference>
<proteinExistence type="inferred from homology"/>
<reference evidence="7" key="1">
    <citation type="submission" date="2019-11" db="EMBL/GenBank/DDBJ databases">
        <title>Isolation and characterization of two novel species in the genus Thiomicrorhabdus.</title>
        <authorList>
            <person name="Mochizuki J."/>
            <person name="Kojima H."/>
            <person name="Fukui M."/>
        </authorList>
    </citation>
    <scope>NUCLEOTIDE SEQUENCE [LARGE SCALE GENOMIC DNA]</scope>
    <source>
        <strain evidence="7">aks77</strain>
    </source>
</reference>
<dbReference type="RefSeq" id="WP_173273082.1">
    <property type="nucleotide sequence ID" value="NZ_AP021889.1"/>
</dbReference>
<evidence type="ECO:0000256" key="4">
    <source>
        <dbReference type="ARBA" id="ARBA00038054"/>
    </source>
</evidence>
<sequence>MQTQPPQHQHWNKSALDKLTKEQSIHLINAITGIKPANVIGSQDAAGHSNLAIFSSIVHMGSRPPVIGCILRPSINGNRHTYENIKQTGVYTINSVSSDWSDKAHYTSARFARNECEFIHCGLNKQYYDDFPAPFVQEAAIQIGLKLVEEIPIQINDTKLLIGEVVRLSIAEQGIDSDLQLNLEKLNLTGISGLNRYYKLALQKEYPIAKVGKLPQNKKEA</sequence>
<evidence type="ECO:0000313" key="7">
    <source>
        <dbReference type="Proteomes" id="UP000501726"/>
    </source>
</evidence>
<gene>
    <name evidence="6" type="ORF">THMIRHAS_18390</name>
</gene>
<accession>A0A6F8PWJ5</accession>
<dbReference type="EMBL" id="AP021889">
    <property type="protein sequence ID" value="BBP46466.1"/>
    <property type="molecule type" value="Genomic_DNA"/>
</dbReference>
<dbReference type="Proteomes" id="UP000501726">
    <property type="component" value="Chromosome"/>
</dbReference>
<dbReference type="GO" id="GO:0016646">
    <property type="term" value="F:oxidoreductase activity, acting on the CH-NH group of donors, NAD or NADP as acceptor"/>
    <property type="evidence" value="ECO:0007669"/>
    <property type="project" value="UniProtKB-ARBA"/>
</dbReference>
<evidence type="ECO:0000313" key="6">
    <source>
        <dbReference type="EMBL" id="BBP46466.1"/>
    </source>
</evidence>
<dbReference type="Gene3D" id="2.30.110.10">
    <property type="entry name" value="Electron Transport, Fmn-binding Protein, Chain A"/>
    <property type="match status" value="1"/>
</dbReference>
<feature type="domain" description="Flavin reductase like" evidence="5">
    <location>
        <begin position="36"/>
        <end position="174"/>
    </location>
</feature>
<evidence type="ECO:0000259" key="5">
    <source>
        <dbReference type="Pfam" id="PF01613"/>
    </source>
</evidence>
<organism evidence="6 7">
    <name type="scientific">Thiosulfatimonas sediminis</name>
    <dbReference type="NCBI Taxonomy" id="2675054"/>
    <lineage>
        <taxon>Bacteria</taxon>
        <taxon>Pseudomonadati</taxon>
        <taxon>Pseudomonadota</taxon>
        <taxon>Gammaproteobacteria</taxon>
        <taxon>Thiotrichales</taxon>
        <taxon>Piscirickettsiaceae</taxon>
        <taxon>Thiosulfatimonas</taxon>
    </lineage>
</organism>
<protein>
    <submittedName>
        <fullName evidence="6">Flavin oxidoreductase</fullName>
    </submittedName>
</protein>
<dbReference type="Pfam" id="PF01613">
    <property type="entry name" value="Flavin_Reduct"/>
    <property type="match status" value="1"/>
</dbReference>
<dbReference type="SUPFAM" id="SSF50475">
    <property type="entry name" value="FMN-binding split barrel"/>
    <property type="match status" value="1"/>
</dbReference>
<dbReference type="InterPro" id="IPR012349">
    <property type="entry name" value="Split_barrel_FMN-bd"/>
</dbReference>
<keyword evidence="3" id="KW-0288">FMN</keyword>
<keyword evidence="2" id="KW-0285">Flavoprotein</keyword>
<dbReference type="InterPro" id="IPR002563">
    <property type="entry name" value="Flavin_Rdtase-like_dom"/>
</dbReference>
<dbReference type="KEGG" id="tse:THMIRHAS_18390"/>
<name>A0A6F8PWJ5_9GAMM</name>
<dbReference type="PANTHER" id="PTHR33798">
    <property type="entry name" value="FLAVOPROTEIN OXYGENASE"/>
    <property type="match status" value="1"/>
</dbReference>
<dbReference type="PANTHER" id="PTHR33798:SF5">
    <property type="entry name" value="FLAVIN REDUCTASE LIKE DOMAIN-CONTAINING PROTEIN"/>
    <property type="match status" value="1"/>
</dbReference>
<comment type="cofactor">
    <cofactor evidence="1">
        <name>FMN</name>
        <dbReference type="ChEBI" id="CHEBI:58210"/>
    </cofactor>
</comment>